<dbReference type="EMBL" id="JAGTJQ010000018">
    <property type="protein sequence ID" value="KAH7009454.1"/>
    <property type="molecule type" value="Genomic_DNA"/>
</dbReference>
<sequence length="260" mass="29299">MVAALIIRHSDNQLMEFLRTHVTPAARLVLGKGSSLTHADCHARFTLIPADGKVFDVYLCLPVGTDFSKYIFDGDEDDHSYVGSGTNTKRDLLRRILDYLLGFVRGHPSHKRVRHMVFLARGFLPLVYSLLITPLDLEYLSFVSFFEGIFAMLLDTVDPLGDNMYNNPQIRQYHVEVLKQLPAIGQPHLENGLNFAHPLLQALRRPAGSGPKHCKWCPTKLTKFGCYYILAGDPGAGIICNKCFTEERTRLIVAIYKYSS</sequence>
<keyword evidence="2" id="KW-1185">Reference proteome</keyword>
<accession>A0A9P8XPU4</accession>
<proteinExistence type="predicted"/>
<evidence type="ECO:0000313" key="1">
    <source>
        <dbReference type="EMBL" id="KAH7009454.1"/>
    </source>
</evidence>
<dbReference type="RefSeq" id="XP_046004082.1">
    <property type="nucleotide sequence ID" value="XM_046159904.1"/>
</dbReference>
<dbReference type="GeneID" id="70189450"/>
<dbReference type="OrthoDB" id="10654664at2759"/>
<evidence type="ECO:0000313" key="2">
    <source>
        <dbReference type="Proteomes" id="UP000756346"/>
    </source>
</evidence>
<organism evidence="1 2">
    <name type="scientific">Microdochium trichocladiopsis</name>
    <dbReference type="NCBI Taxonomy" id="1682393"/>
    <lineage>
        <taxon>Eukaryota</taxon>
        <taxon>Fungi</taxon>
        <taxon>Dikarya</taxon>
        <taxon>Ascomycota</taxon>
        <taxon>Pezizomycotina</taxon>
        <taxon>Sordariomycetes</taxon>
        <taxon>Xylariomycetidae</taxon>
        <taxon>Xylariales</taxon>
        <taxon>Microdochiaceae</taxon>
        <taxon>Microdochium</taxon>
    </lineage>
</organism>
<protein>
    <submittedName>
        <fullName evidence="1">Uncharacterized protein</fullName>
    </submittedName>
</protein>
<dbReference type="AlphaFoldDB" id="A0A9P8XPU4"/>
<name>A0A9P8XPU4_9PEZI</name>
<reference evidence="1" key="1">
    <citation type="journal article" date="2021" name="Nat. Commun.">
        <title>Genetic determinants of endophytism in the Arabidopsis root mycobiome.</title>
        <authorList>
            <person name="Mesny F."/>
            <person name="Miyauchi S."/>
            <person name="Thiergart T."/>
            <person name="Pickel B."/>
            <person name="Atanasova L."/>
            <person name="Karlsson M."/>
            <person name="Huettel B."/>
            <person name="Barry K.W."/>
            <person name="Haridas S."/>
            <person name="Chen C."/>
            <person name="Bauer D."/>
            <person name="Andreopoulos W."/>
            <person name="Pangilinan J."/>
            <person name="LaButti K."/>
            <person name="Riley R."/>
            <person name="Lipzen A."/>
            <person name="Clum A."/>
            <person name="Drula E."/>
            <person name="Henrissat B."/>
            <person name="Kohler A."/>
            <person name="Grigoriev I.V."/>
            <person name="Martin F.M."/>
            <person name="Hacquard S."/>
        </authorList>
    </citation>
    <scope>NUCLEOTIDE SEQUENCE</scope>
    <source>
        <strain evidence="1">MPI-CAGE-CH-0230</strain>
    </source>
</reference>
<comment type="caution">
    <text evidence="1">The sequence shown here is derived from an EMBL/GenBank/DDBJ whole genome shotgun (WGS) entry which is preliminary data.</text>
</comment>
<dbReference type="Proteomes" id="UP000756346">
    <property type="component" value="Unassembled WGS sequence"/>
</dbReference>
<gene>
    <name evidence="1" type="ORF">B0I36DRAFT_370386</name>
</gene>